<evidence type="ECO:0000313" key="2">
    <source>
        <dbReference type="Proteomes" id="UP001592528"/>
    </source>
</evidence>
<dbReference type="Gene3D" id="1.25.40.10">
    <property type="entry name" value="Tetratricopeptide repeat domain"/>
    <property type="match status" value="1"/>
</dbReference>
<dbReference type="EMBL" id="JBHEZZ010000023">
    <property type="protein sequence ID" value="MFC1405692.1"/>
    <property type="molecule type" value="Genomic_DNA"/>
</dbReference>
<comment type="caution">
    <text evidence="1">The sequence shown here is derived from an EMBL/GenBank/DDBJ whole genome shotgun (WGS) entry which is preliminary data.</text>
</comment>
<keyword evidence="2" id="KW-1185">Reference proteome</keyword>
<accession>A0ABV6UW38</accession>
<reference evidence="1 2" key="1">
    <citation type="submission" date="2024-09" db="EMBL/GenBank/DDBJ databases">
        <authorList>
            <person name="Lee S.D."/>
        </authorList>
    </citation>
    <scope>NUCLEOTIDE SEQUENCE [LARGE SCALE GENOMIC DNA]</scope>
    <source>
        <strain evidence="1 2">N1-5</strain>
    </source>
</reference>
<dbReference type="RefSeq" id="WP_037598500.1">
    <property type="nucleotide sequence ID" value="NZ_JBHEZZ010000023.1"/>
</dbReference>
<proteinExistence type="predicted"/>
<name>A0ABV6UW38_9ACTN</name>
<gene>
    <name evidence="1" type="ORF">ACEZDJ_30825</name>
</gene>
<dbReference type="InterPro" id="IPR011990">
    <property type="entry name" value="TPR-like_helical_dom_sf"/>
</dbReference>
<protein>
    <submittedName>
        <fullName evidence="1">Tol-pal system YbgF family protein</fullName>
    </submittedName>
</protein>
<evidence type="ECO:0000313" key="1">
    <source>
        <dbReference type="EMBL" id="MFC1405692.1"/>
    </source>
</evidence>
<organism evidence="1 2">
    <name type="scientific">Streptacidiphilus cavernicola</name>
    <dbReference type="NCBI Taxonomy" id="3342716"/>
    <lineage>
        <taxon>Bacteria</taxon>
        <taxon>Bacillati</taxon>
        <taxon>Actinomycetota</taxon>
        <taxon>Actinomycetes</taxon>
        <taxon>Kitasatosporales</taxon>
        <taxon>Streptomycetaceae</taxon>
        <taxon>Streptacidiphilus</taxon>
    </lineage>
</organism>
<sequence length="443" mass="48516">MHPLERARAARDWSRPDFASMLRELGQARGTHVGTGKDGVLRWEAGRRPDKATQVLIAELLGIPKAAVRTREWPGWLALDPLQQPVSYRWDAPGAIQALHELTGSDVEINRRDFTRITGTTLTASLLAWLTADPAAAGQLTRGQRIGEASVTHIERLVRDLRQADDNDGGGRLIEEASSSRRLVLNILKNRSYSDAHGKRLHAAAADLARMHAWATFDLNDQCDDKAFNAALHAAHASSDPALGAHVLAFWSIAAHNCGRPADAEAMVAAALAAARRTSTARVEAMLLSRRARARAHQRDSTCWNDLGRSAELLAASEGTSGDDPEWVYWFDHSELLGATASTHLDMEQPARAEQVFAEAAALFPADRTRTQALFLVRQANAQLRQNDVERACATADRALDLTAEISSHRSIAPLRELATQMDGHRHLPAVRDFRERVATALA</sequence>
<dbReference type="SUPFAM" id="SSF48452">
    <property type="entry name" value="TPR-like"/>
    <property type="match status" value="1"/>
</dbReference>
<dbReference type="Proteomes" id="UP001592528">
    <property type="component" value="Unassembled WGS sequence"/>
</dbReference>